<sequence>MATIKFKVIMDICDQNGLGYTPLTRIMFDKLNDAELNNPLKIAEVLNRFKEYEKRMENNPNAYPERIMRFLRQRKNLNEFDASMDEQLNQLSPEEAFNEASNCPEFSDYDETFIEWIHATYDVKLALVK</sequence>
<dbReference type="AlphaFoldDB" id="A0A2U3LS77"/>
<protein>
    <submittedName>
        <fullName evidence="1">Uncharacterized protein</fullName>
    </submittedName>
</protein>
<gene>
    <name evidence="1" type="ORF">SBF1_7880005</name>
</gene>
<reference evidence="2" key="1">
    <citation type="submission" date="2018-02" db="EMBL/GenBank/DDBJ databases">
        <authorList>
            <person name="Hausmann B."/>
        </authorList>
    </citation>
    <scope>NUCLEOTIDE SEQUENCE [LARGE SCALE GENOMIC DNA]</scope>
    <source>
        <strain evidence="2">Peat soil MAG SbF1</strain>
    </source>
</reference>
<evidence type="ECO:0000313" key="1">
    <source>
        <dbReference type="EMBL" id="SPF54669.1"/>
    </source>
</evidence>
<organism evidence="1 2">
    <name type="scientific">Candidatus Desulfosporosinus infrequens</name>
    <dbReference type="NCBI Taxonomy" id="2043169"/>
    <lineage>
        <taxon>Bacteria</taxon>
        <taxon>Bacillati</taxon>
        <taxon>Bacillota</taxon>
        <taxon>Clostridia</taxon>
        <taxon>Eubacteriales</taxon>
        <taxon>Desulfitobacteriaceae</taxon>
        <taxon>Desulfosporosinus</taxon>
    </lineage>
</organism>
<accession>A0A2U3LS77</accession>
<proteinExistence type="predicted"/>
<dbReference type="EMBL" id="OMOF01000765">
    <property type="protein sequence ID" value="SPF54669.1"/>
    <property type="molecule type" value="Genomic_DNA"/>
</dbReference>
<dbReference type="Proteomes" id="UP000238916">
    <property type="component" value="Unassembled WGS sequence"/>
</dbReference>
<evidence type="ECO:0000313" key="2">
    <source>
        <dbReference type="Proteomes" id="UP000238916"/>
    </source>
</evidence>
<name>A0A2U3LS77_9FIRM</name>